<dbReference type="Pfam" id="PF05938">
    <property type="entry name" value="Self-incomp_S1"/>
    <property type="match status" value="1"/>
</dbReference>
<accession>A0AAD8L4T0</accession>
<evidence type="ECO:0000256" key="4">
    <source>
        <dbReference type="ARBA" id="ARBA00022525"/>
    </source>
</evidence>
<keyword evidence="8" id="KW-1185">Reference proteome</keyword>
<protein>
    <recommendedName>
        <fullName evidence="6">S-protein homolog</fullName>
    </recommendedName>
</protein>
<feature type="signal peptide" evidence="6">
    <location>
        <begin position="1"/>
        <end position="25"/>
    </location>
</feature>
<evidence type="ECO:0000256" key="1">
    <source>
        <dbReference type="ARBA" id="ARBA00004613"/>
    </source>
</evidence>
<dbReference type="GO" id="GO:0060320">
    <property type="term" value="P:rejection of self pollen"/>
    <property type="evidence" value="ECO:0007669"/>
    <property type="project" value="UniProtKB-KW"/>
</dbReference>
<organism evidence="7 8">
    <name type="scientific">Tagetes erecta</name>
    <name type="common">African marigold</name>
    <dbReference type="NCBI Taxonomy" id="13708"/>
    <lineage>
        <taxon>Eukaryota</taxon>
        <taxon>Viridiplantae</taxon>
        <taxon>Streptophyta</taxon>
        <taxon>Embryophyta</taxon>
        <taxon>Tracheophyta</taxon>
        <taxon>Spermatophyta</taxon>
        <taxon>Magnoliopsida</taxon>
        <taxon>eudicotyledons</taxon>
        <taxon>Gunneridae</taxon>
        <taxon>Pentapetalae</taxon>
        <taxon>asterids</taxon>
        <taxon>campanulids</taxon>
        <taxon>Asterales</taxon>
        <taxon>Asteraceae</taxon>
        <taxon>Asteroideae</taxon>
        <taxon>Heliantheae alliance</taxon>
        <taxon>Tageteae</taxon>
        <taxon>Tagetes</taxon>
    </lineage>
</organism>
<dbReference type="InterPro" id="IPR010264">
    <property type="entry name" value="Self-incomp_S1"/>
</dbReference>
<name>A0AAD8L4T0_TARER</name>
<dbReference type="PANTHER" id="PTHR31232:SF172">
    <property type="entry name" value="S-PROTEIN HOMOLOG"/>
    <property type="match status" value="1"/>
</dbReference>
<feature type="chain" id="PRO_5041781106" description="S-protein homolog" evidence="6">
    <location>
        <begin position="26"/>
        <end position="142"/>
    </location>
</feature>
<comment type="similarity">
    <text evidence="2 6">Belongs to the plant self-incompatibility (S1) protein family.</text>
</comment>
<evidence type="ECO:0000256" key="5">
    <source>
        <dbReference type="ARBA" id="ARBA00022729"/>
    </source>
</evidence>
<dbReference type="EMBL" id="JAUHHV010000003">
    <property type="protein sequence ID" value="KAK1431260.1"/>
    <property type="molecule type" value="Genomic_DNA"/>
</dbReference>
<dbReference type="PANTHER" id="PTHR31232">
    <property type="match status" value="1"/>
</dbReference>
<dbReference type="Proteomes" id="UP001229421">
    <property type="component" value="Unassembled WGS sequence"/>
</dbReference>
<keyword evidence="3 6" id="KW-0713">Self-incompatibility</keyword>
<comment type="subcellular location">
    <subcellularLocation>
        <location evidence="1 6">Secreted</location>
    </subcellularLocation>
</comment>
<dbReference type="GO" id="GO:0005576">
    <property type="term" value="C:extracellular region"/>
    <property type="evidence" value="ECO:0007669"/>
    <property type="project" value="UniProtKB-SubCell"/>
</dbReference>
<evidence type="ECO:0000256" key="3">
    <source>
        <dbReference type="ARBA" id="ARBA00022471"/>
    </source>
</evidence>
<dbReference type="AlphaFoldDB" id="A0AAD8L4T0"/>
<evidence type="ECO:0000256" key="2">
    <source>
        <dbReference type="ARBA" id="ARBA00005581"/>
    </source>
</evidence>
<keyword evidence="5 6" id="KW-0732">Signal</keyword>
<evidence type="ECO:0000313" key="8">
    <source>
        <dbReference type="Proteomes" id="UP001229421"/>
    </source>
</evidence>
<gene>
    <name evidence="7" type="ORF">QVD17_14599</name>
</gene>
<reference evidence="7" key="1">
    <citation type="journal article" date="2023" name="bioRxiv">
        <title>Improved chromosome-level genome assembly for marigold (Tagetes erecta).</title>
        <authorList>
            <person name="Jiang F."/>
            <person name="Yuan L."/>
            <person name="Wang S."/>
            <person name="Wang H."/>
            <person name="Xu D."/>
            <person name="Wang A."/>
            <person name="Fan W."/>
        </authorList>
    </citation>
    <scope>NUCLEOTIDE SEQUENCE</scope>
    <source>
        <strain evidence="7">WSJ</strain>
        <tissue evidence="7">Leaf</tissue>
    </source>
</reference>
<proteinExistence type="inferred from homology"/>
<evidence type="ECO:0000256" key="6">
    <source>
        <dbReference type="RuleBase" id="RU367044"/>
    </source>
</evidence>
<sequence length="142" mass="17001">MAHAMKPYLFCLLMLALYLVHTTNGVCFQLHWDMKIYNGLADPLVIYPTSKDGEDLGPHNLSPNDGFEWEFCEKPAGSTHWYSIFYWQPRQQNFTVFDDHIRHECFKRRLAEECYWMAREDGVYMNAFDDPYPKGWVKKYDW</sequence>
<comment type="caution">
    <text evidence="7">The sequence shown here is derived from an EMBL/GenBank/DDBJ whole genome shotgun (WGS) entry which is preliminary data.</text>
</comment>
<keyword evidence="4 6" id="KW-0964">Secreted</keyword>
<evidence type="ECO:0000313" key="7">
    <source>
        <dbReference type="EMBL" id="KAK1431260.1"/>
    </source>
</evidence>